<protein>
    <submittedName>
        <fullName evidence="5">Helix-turn-helix domain-containing protein</fullName>
    </submittedName>
</protein>
<dbReference type="PROSITE" id="PS01124">
    <property type="entry name" value="HTH_ARAC_FAMILY_2"/>
    <property type="match status" value="1"/>
</dbReference>
<dbReference type="PROSITE" id="PS00041">
    <property type="entry name" value="HTH_ARAC_FAMILY_1"/>
    <property type="match status" value="1"/>
</dbReference>
<reference evidence="5 6" key="1">
    <citation type="submission" date="2018-10" db="EMBL/GenBank/DDBJ databases">
        <authorList>
            <person name="Chen W.-M."/>
        </authorList>
    </citation>
    <scope>NUCLEOTIDE SEQUENCE [LARGE SCALE GENOMIC DNA]</scope>
    <source>
        <strain evidence="5 6">H-5</strain>
    </source>
</reference>
<dbReference type="InterPro" id="IPR009057">
    <property type="entry name" value="Homeodomain-like_sf"/>
</dbReference>
<keyword evidence="3" id="KW-0804">Transcription</keyword>
<dbReference type="SMART" id="SM00342">
    <property type="entry name" value="HTH_ARAC"/>
    <property type="match status" value="1"/>
</dbReference>
<dbReference type="InterPro" id="IPR018060">
    <property type="entry name" value="HTH_AraC"/>
</dbReference>
<evidence type="ECO:0000256" key="3">
    <source>
        <dbReference type="ARBA" id="ARBA00023163"/>
    </source>
</evidence>
<evidence type="ECO:0000259" key="4">
    <source>
        <dbReference type="PROSITE" id="PS01124"/>
    </source>
</evidence>
<name>A0A3N0V6I4_9PROT</name>
<keyword evidence="2" id="KW-0238">DNA-binding</keyword>
<evidence type="ECO:0000313" key="6">
    <source>
        <dbReference type="Proteomes" id="UP000275137"/>
    </source>
</evidence>
<keyword evidence="1" id="KW-0805">Transcription regulation</keyword>
<feature type="domain" description="HTH araC/xylS-type" evidence="4">
    <location>
        <begin position="240"/>
        <end position="337"/>
    </location>
</feature>
<dbReference type="PANTHER" id="PTHR47893">
    <property type="entry name" value="REGULATORY PROTEIN PCHR"/>
    <property type="match status" value="1"/>
</dbReference>
<dbReference type="Pfam" id="PF12833">
    <property type="entry name" value="HTH_18"/>
    <property type="match status" value="1"/>
</dbReference>
<proteinExistence type="predicted"/>
<evidence type="ECO:0000313" key="5">
    <source>
        <dbReference type="EMBL" id="ROH88379.1"/>
    </source>
</evidence>
<dbReference type="Proteomes" id="UP000275137">
    <property type="component" value="Unassembled WGS sequence"/>
</dbReference>
<dbReference type="EMBL" id="RJVP01000001">
    <property type="protein sequence ID" value="ROH88379.1"/>
    <property type="molecule type" value="Genomic_DNA"/>
</dbReference>
<dbReference type="InterPro" id="IPR018062">
    <property type="entry name" value="HTH_AraC-typ_CS"/>
</dbReference>
<dbReference type="GO" id="GO:0043565">
    <property type="term" value="F:sequence-specific DNA binding"/>
    <property type="evidence" value="ECO:0007669"/>
    <property type="project" value="InterPro"/>
</dbReference>
<accession>A0A3N0V6I4</accession>
<keyword evidence="6" id="KW-1185">Reference proteome</keyword>
<organism evidence="5 6">
    <name type="scientific">Pseudomethylobacillus aquaticus</name>
    <dbReference type="NCBI Taxonomy" id="2676064"/>
    <lineage>
        <taxon>Bacteria</taxon>
        <taxon>Pseudomonadati</taxon>
        <taxon>Pseudomonadota</taxon>
        <taxon>Betaproteobacteria</taxon>
        <taxon>Nitrosomonadales</taxon>
        <taxon>Methylophilaceae</taxon>
        <taxon>Pseudomethylobacillus</taxon>
    </lineage>
</organism>
<evidence type="ECO:0000256" key="2">
    <source>
        <dbReference type="ARBA" id="ARBA00023125"/>
    </source>
</evidence>
<evidence type="ECO:0000256" key="1">
    <source>
        <dbReference type="ARBA" id="ARBA00023015"/>
    </source>
</evidence>
<gene>
    <name evidence="5" type="ORF">ED236_02680</name>
</gene>
<sequence>MLLAHLYRWPDKMQPQEYHKAAPALRPGTSFRNQSSGDFEQQASLLSGWNQDYVQLSSGAFKGYVTELHVQGMHLFHEFTSQSLFQHGQLPESVIAIGVPLALQNAGIFCGAPSSTQSLHVFSGRNGFEFYSPTGLLMAGIALERQELLAYMGEAGEQQLSRVCRDSHLLRMPESQLTPLRELMTGAFDMLRSNPALIHQPVAMQSLKHHVLQQVAAVLAGETSDAHATSAASKCWNMLGESRQFVQQHYDSPISVADLCQHLDISRRSLQYSFQHYLHTNPVAYLRAERLNGVRRMLKTANSVTEAAAHWGFWHFGHFSQEYKKMFGELPSTTFKRLRSLN</sequence>
<dbReference type="InterPro" id="IPR053142">
    <property type="entry name" value="PchR_regulatory_protein"/>
</dbReference>
<dbReference type="SUPFAM" id="SSF46689">
    <property type="entry name" value="Homeodomain-like"/>
    <property type="match status" value="2"/>
</dbReference>
<dbReference type="Gene3D" id="1.10.10.60">
    <property type="entry name" value="Homeodomain-like"/>
    <property type="match status" value="1"/>
</dbReference>
<comment type="caution">
    <text evidence="5">The sequence shown here is derived from an EMBL/GenBank/DDBJ whole genome shotgun (WGS) entry which is preliminary data.</text>
</comment>
<dbReference type="PANTHER" id="PTHR47893:SF1">
    <property type="entry name" value="REGULATORY PROTEIN PCHR"/>
    <property type="match status" value="1"/>
</dbReference>
<dbReference type="GO" id="GO:0003700">
    <property type="term" value="F:DNA-binding transcription factor activity"/>
    <property type="evidence" value="ECO:0007669"/>
    <property type="project" value="InterPro"/>
</dbReference>
<dbReference type="AlphaFoldDB" id="A0A3N0V6I4"/>